<feature type="region of interest" description="Disordered" evidence="1">
    <location>
        <begin position="427"/>
        <end position="448"/>
    </location>
</feature>
<feature type="region of interest" description="Disordered" evidence="1">
    <location>
        <begin position="314"/>
        <end position="336"/>
    </location>
</feature>
<keyword evidence="3" id="KW-1185">Reference proteome</keyword>
<proteinExistence type="predicted"/>
<feature type="compositionally biased region" description="Basic and acidic residues" evidence="1">
    <location>
        <begin position="17"/>
        <end position="26"/>
    </location>
</feature>
<feature type="compositionally biased region" description="Acidic residues" evidence="1">
    <location>
        <begin position="429"/>
        <end position="438"/>
    </location>
</feature>
<sequence length="448" mass="53314">MASSDAVGNRLSVRQRTKIDDLRDSVPKPPGYIPENSLPTWEYMLLEQKLPSIPTPETTQIYFTRGQLAKSMIRPTVVYSTADPANRVRVPTNKCELLHLPCARKYFLRNDILKQLKNHNLVNDKNEVLCSIKEFNRFRLYLSSLYNDEVRKKLEAQDELLQYTREQDRAFFRQQQEEEGGKLAVRNERTARAKRFKQEALEQQRKRQEQNDRDAYLRRQQLMEERQQAQAARMMQSEERMETVRNRIMKLREMEDARKKEILHKTTLKDMQSEANREHVEKTKKIEYEKKLKHWFDAKLLSASERLDREKEIQAEHSDSMKQNAKRRQQRIEKSRAELPDRIQKKKAEGERLDKIVRKFAMRWLNRVRERLNKPRDEKHESVFYSQTKNVLQDSMKQLIKDSGYEKLDDVVMNIMKFKEALKKQLAAEEAEEEEEDAAAAAEAARNE</sequence>
<dbReference type="AlphaFoldDB" id="A0A1D2NL92"/>
<dbReference type="PANTHER" id="PTHR21856:SF7">
    <property type="entry name" value="FIBROUS SHEATH-INTERACTING PROTEIN 2"/>
    <property type="match status" value="1"/>
</dbReference>
<organism evidence="2 3">
    <name type="scientific">Orchesella cincta</name>
    <name type="common">Springtail</name>
    <name type="synonym">Podura cincta</name>
    <dbReference type="NCBI Taxonomy" id="48709"/>
    <lineage>
        <taxon>Eukaryota</taxon>
        <taxon>Metazoa</taxon>
        <taxon>Ecdysozoa</taxon>
        <taxon>Arthropoda</taxon>
        <taxon>Hexapoda</taxon>
        <taxon>Collembola</taxon>
        <taxon>Entomobryomorpha</taxon>
        <taxon>Entomobryoidea</taxon>
        <taxon>Orchesellidae</taxon>
        <taxon>Orchesellinae</taxon>
        <taxon>Orchesella</taxon>
    </lineage>
</organism>
<evidence type="ECO:0000313" key="3">
    <source>
        <dbReference type="Proteomes" id="UP000094527"/>
    </source>
</evidence>
<dbReference type="EMBL" id="LJIJ01000017">
    <property type="protein sequence ID" value="ODN05716.1"/>
    <property type="molecule type" value="Genomic_DNA"/>
</dbReference>
<dbReference type="PANTHER" id="PTHR21856">
    <property type="entry name" value="FIBROUS SHEATH-INTERACTING PROTEIN 2"/>
    <property type="match status" value="1"/>
</dbReference>
<protein>
    <submittedName>
        <fullName evidence="2">Fibrous sheath-interacting protein 2</fullName>
    </submittedName>
</protein>
<comment type="caution">
    <text evidence="2">The sequence shown here is derived from an EMBL/GenBank/DDBJ whole genome shotgun (WGS) entry which is preliminary data.</text>
</comment>
<dbReference type="InterPro" id="IPR038891">
    <property type="entry name" value="FSIP2"/>
</dbReference>
<dbReference type="STRING" id="48709.A0A1D2NL92"/>
<feature type="region of interest" description="Disordered" evidence="1">
    <location>
        <begin position="194"/>
        <end position="213"/>
    </location>
</feature>
<accession>A0A1D2NL92</accession>
<dbReference type="Proteomes" id="UP000094527">
    <property type="component" value="Unassembled WGS sequence"/>
</dbReference>
<reference evidence="2 3" key="1">
    <citation type="journal article" date="2016" name="Genome Biol. Evol.">
        <title>Gene Family Evolution Reflects Adaptation to Soil Environmental Stressors in the Genome of the Collembolan Orchesella cincta.</title>
        <authorList>
            <person name="Faddeeva-Vakhrusheva A."/>
            <person name="Derks M.F."/>
            <person name="Anvar S.Y."/>
            <person name="Agamennone V."/>
            <person name="Suring W."/>
            <person name="Smit S."/>
            <person name="van Straalen N.M."/>
            <person name="Roelofs D."/>
        </authorList>
    </citation>
    <scope>NUCLEOTIDE SEQUENCE [LARGE SCALE GENOMIC DNA]</scope>
    <source>
        <tissue evidence="2">Mixed pool</tissue>
    </source>
</reference>
<evidence type="ECO:0000256" key="1">
    <source>
        <dbReference type="SAM" id="MobiDB-lite"/>
    </source>
</evidence>
<dbReference type="GO" id="GO:0005739">
    <property type="term" value="C:mitochondrion"/>
    <property type="evidence" value="ECO:0007669"/>
    <property type="project" value="TreeGrafter"/>
</dbReference>
<evidence type="ECO:0000313" key="2">
    <source>
        <dbReference type="EMBL" id="ODN05716.1"/>
    </source>
</evidence>
<feature type="region of interest" description="Disordered" evidence="1">
    <location>
        <begin position="1"/>
        <end position="31"/>
    </location>
</feature>
<feature type="compositionally biased region" description="Low complexity" evidence="1">
    <location>
        <begin position="439"/>
        <end position="448"/>
    </location>
</feature>
<name>A0A1D2NL92_ORCCI</name>
<dbReference type="OMA" id="KCSLKDY"/>
<gene>
    <name evidence="2" type="ORF">Ocin01_00958</name>
</gene>
<dbReference type="OrthoDB" id="8197715at2759"/>